<accession>A0ABP1HEB5</accession>
<sequence length="118" mass="14204">MHRYMILKLQAKYIYNYNQIDENCIEHLVCRCLCEAYSTYKFEQSYLYQCEAHGEEHFQKEWKAVRQNQVANDILITLGSLVVVFVHLKISMFCESRGSTEQQESYIFFRYFQISNCI</sequence>
<dbReference type="Proteomes" id="UP001642409">
    <property type="component" value="Unassembled WGS sequence"/>
</dbReference>
<keyword evidence="2" id="KW-1185">Reference proteome</keyword>
<evidence type="ECO:0000313" key="1">
    <source>
        <dbReference type="EMBL" id="CAL5992403.1"/>
    </source>
</evidence>
<name>A0ABP1HEB5_9EUKA</name>
<evidence type="ECO:0000313" key="2">
    <source>
        <dbReference type="Proteomes" id="UP001642409"/>
    </source>
</evidence>
<organism evidence="1 2">
    <name type="scientific">Hexamita inflata</name>
    <dbReference type="NCBI Taxonomy" id="28002"/>
    <lineage>
        <taxon>Eukaryota</taxon>
        <taxon>Metamonada</taxon>
        <taxon>Diplomonadida</taxon>
        <taxon>Hexamitidae</taxon>
        <taxon>Hexamitinae</taxon>
        <taxon>Hexamita</taxon>
    </lineage>
</organism>
<gene>
    <name evidence="1" type="ORF">HINF_LOCUS12568</name>
</gene>
<dbReference type="EMBL" id="CAXDID020000028">
    <property type="protein sequence ID" value="CAL5992403.1"/>
    <property type="molecule type" value="Genomic_DNA"/>
</dbReference>
<proteinExistence type="predicted"/>
<protein>
    <submittedName>
        <fullName evidence="1">Hypothetical_protein</fullName>
    </submittedName>
</protein>
<comment type="caution">
    <text evidence="1">The sequence shown here is derived from an EMBL/GenBank/DDBJ whole genome shotgun (WGS) entry which is preliminary data.</text>
</comment>
<reference evidence="1 2" key="1">
    <citation type="submission" date="2024-07" db="EMBL/GenBank/DDBJ databases">
        <authorList>
            <person name="Akdeniz Z."/>
        </authorList>
    </citation>
    <scope>NUCLEOTIDE SEQUENCE [LARGE SCALE GENOMIC DNA]</scope>
</reference>